<reference evidence="1" key="1">
    <citation type="submission" date="2014-12" db="EMBL/GenBank/DDBJ databases">
        <title>Insight into the proteome of Arion vulgaris.</title>
        <authorList>
            <person name="Aradska J."/>
            <person name="Bulat T."/>
            <person name="Smidak R."/>
            <person name="Sarate P."/>
            <person name="Gangsoo J."/>
            <person name="Sialana F."/>
            <person name="Bilban M."/>
            <person name="Lubec G."/>
        </authorList>
    </citation>
    <scope>NUCLEOTIDE SEQUENCE</scope>
    <source>
        <tissue evidence="1">Skin</tissue>
    </source>
</reference>
<name>A0A0B7AA12_9EUPU</name>
<protein>
    <submittedName>
        <fullName evidence="1">Uncharacterized protein</fullName>
    </submittedName>
</protein>
<dbReference type="AlphaFoldDB" id="A0A0B7AA12"/>
<dbReference type="EMBL" id="HACG01030969">
    <property type="protein sequence ID" value="CEK77834.1"/>
    <property type="molecule type" value="Transcribed_RNA"/>
</dbReference>
<organism evidence="1">
    <name type="scientific">Arion vulgaris</name>
    <dbReference type="NCBI Taxonomy" id="1028688"/>
    <lineage>
        <taxon>Eukaryota</taxon>
        <taxon>Metazoa</taxon>
        <taxon>Spiralia</taxon>
        <taxon>Lophotrochozoa</taxon>
        <taxon>Mollusca</taxon>
        <taxon>Gastropoda</taxon>
        <taxon>Heterobranchia</taxon>
        <taxon>Euthyneura</taxon>
        <taxon>Panpulmonata</taxon>
        <taxon>Eupulmonata</taxon>
        <taxon>Stylommatophora</taxon>
        <taxon>Helicina</taxon>
        <taxon>Arionoidea</taxon>
        <taxon>Arionidae</taxon>
        <taxon>Arion</taxon>
    </lineage>
</organism>
<proteinExistence type="predicted"/>
<accession>A0A0B7AA12</accession>
<sequence>MSPNNTVEDEIFKVTHEQASITGAHLSAHGYAADLIKVINIELERVRNEYQFN</sequence>
<gene>
    <name evidence="1" type="primary">ORF106892</name>
</gene>
<evidence type="ECO:0000313" key="1">
    <source>
        <dbReference type="EMBL" id="CEK77834.1"/>
    </source>
</evidence>